<comment type="caution">
    <text evidence="7">The sequence shown here is derived from an EMBL/GenBank/DDBJ whole genome shotgun (WGS) entry which is preliminary data.</text>
</comment>
<name>D0W6A3_NEILA</name>
<dbReference type="CDD" id="cd12183">
    <property type="entry name" value="LDH_like_2"/>
    <property type="match status" value="1"/>
</dbReference>
<dbReference type="Pfam" id="PF02826">
    <property type="entry name" value="2-Hacid_dh_C"/>
    <property type="match status" value="1"/>
</dbReference>
<dbReference type="PANTHER" id="PTHR43026">
    <property type="entry name" value="2-HYDROXYACID DEHYDROGENASE HOMOLOG 1-RELATED"/>
    <property type="match status" value="1"/>
</dbReference>
<dbReference type="Proteomes" id="UP000003843">
    <property type="component" value="Unassembled WGS sequence"/>
</dbReference>
<evidence type="ECO:0000256" key="3">
    <source>
        <dbReference type="ARBA" id="ARBA00023027"/>
    </source>
</evidence>
<reference evidence="7 8" key="1">
    <citation type="submission" date="2009-10" db="EMBL/GenBank/DDBJ databases">
        <authorList>
            <person name="Weinstock G."/>
            <person name="Sodergren E."/>
            <person name="Clifton S."/>
            <person name="Fulton L."/>
            <person name="Fulton B."/>
            <person name="Courtney L."/>
            <person name="Fronick C."/>
            <person name="Harrison M."/>
            <person name="Strong C."/>
            <person name="Farmer C."/>
            <person name="Delahaunty K."/>
            <person name="Markovic C."/>
            <person name="Hall O."/>
            <person name="Minx P."/>
            <person name="Tomlinson C."/>
            <person name="Mitreva M."/>
            <person name="Nelson J."/>
            <person name="Hou S."/>
            <person name="Wollam A."/>
            <person name="Pepin K.H."/>
            <person name="Johnson M."/>
            <person name="Bhonagiri V."/>
            <person name="Nash W.E."/>
            <person name="Warren W."/>
            <person name="Chinwalla A."/>
            <person name="Mardis E.R."/>
            <person name="Wilson R.K."/>
        </authorList>
    </citation>
    <scope>NUCLEOTIDE SEQUENCE [LARGE SCALE GENOMIC DNA]</scope>
    <source>
        <strain evidence="7 8">ATCC 23970</strain>
    </source>
</reference>
<keyword evidence="3" id="KW-0520">NAD</keyword>
<dbReference type="GO" id="GO:0033711">
    <property type="term" value="F:4-phosphoerythronate dehydrogenase activity"/>
    <property type="evidence" value="ECO:0007669"/>
    <property type="project" value="UniProtKB-EC"/>
</dbReference>
<keyword evidence="2 4" id="KW-0560">Oxidoreductase</keyword>
<evidence type="ECO:0000313" key="7">
    <source>
        <dbReference type="EMBL" id="EEZ76849.1"/>
    </source>
</evidence>
<dbReference type="InterPro" id="IPR036291">
    <property type="entry name" value="NAD(P)-bd_dom_sf"/>
</dbReference>
<evidence type="ECO:0000256" key="4">
    <source>
        <dbReference type="RuleBase" id="RU003719"/>
    </source>
</evidence>
<dbReference type="SUPFAM" id="SSF52283">
    <property type="entry name" value="Formate/glycerate dehydrogenase catalytic domain-like"/>
    <property type="match status" value="1"/>
</dbReference>
<feature type="domain" description="D-isomer specific 2-hydroxyacid dehydrogenase catalytic" evidence="5">
    <location>
        <begin position="19"/>
        <end position="343"/>
    </location>
</feature>
<dbReference type="AlphaFoldDB" id="D0W6A3"/>
<feature type="domain" description="D-isomer specific 2-hydroxyacid dehydrogenase NAD-binding" evidence="6">
    <location>
        <begin position="125"/>
        <end position="312"/>
    </location>
</feature>
<evidence type="ECO:0000256" key="1">
    <source>
        <dbReference type="ARBA" id="ARBA00005854"/>
    </source>
</evidence>
<dbReference type="PROSITE" id="PS00671">
    <property type="entry name" value="D_2_HYDROXYACID_DH_3"/>
    <property type="match status" value="1"/>
</dbReference>
<evidence type="ECO:0000259" key="5">
    <source>
        <dbReference type="Pfam" id="PF00389"/>
    </source>
</evidence>
<proteinExistence type="inferred from homology"/>
<comment type="similarity">
    <text evidence="1 4">Belongs to the D-isomer specific 2-hydroxyacid dehydrogenase family.</text>
</comment>
<dbReference type="InterPro" id="IPR006139">
    <property type="entry name" value="D-isomer_2_OHA_DH_cat_dom"/>
</dbReference>
<accession>D0W6A3</accession>
<dbReference type="Gene3D" id="3.40.50.720">
    <property type="entry name" value="NAD(P)-binding Rossmann-like Domain"/>
    <property type="match status" value="2"/>
</dbReference>
<evidence type="ECO:0000256" key="2">
    <source>
        <dbReference type="ARBA" id="ARBA00023002"/>
    </source>
</evidence>
<dbReference type="EMBL" id="ACEQ02000001">
    <property type="protein sequence ID" value="EEZ76849.1"/>
    <property type="molecule type" value="Genomic_DNA"/>
</dbReference>
<evidence type="ECO:0000259" key="6">
    <source>
        <dbReference type="Pfam" id="PF02826"/>
    </source>
</evidence>
<dbReference type="GO" id="GO:0051287">
    <property type="term" value="F:NAD binding"/>
    <property type="evidence" value="ECO:0007669"/>
    <property type="project" value="InterPro"/>
</dbReference>
<sequence>MYDAVFDNGQGIGIRMKIAIYGTKSYDREHFTRANWHFGFELEFFDFMLDAKTAKMAEGAEAVCIFVNDGGGRPVLEKLAQIGVKTVALRCAGFNNVDLKAAEELGLKVVRVPAYSPESVAEHTVGLMLTLNRHIHKAYQRTRDANFSLEGLTGFNMYGKTAGVIGTGKIGIATMRILKGFGMNLLAYDPFCNPEVEKLGGKYVDLDELYARSDIITLHCPATPENHYMLNEAAFAKMKDGVMIINTSRGGLIDSAAAIEALKCRKIGALGMDVYENERELFFEDKSNDVITDDVFRRLSSCHNVLFTGHQAFLTEEALGNISEVTLSNIREVLQTGSCGNSVCAGG</sequence>
<dbReference type="InterPro" id="IPR058205">
    <property type="entry name" value="D-LDH-like"/>
</dbReference>
<dbReference type="FunFam" id="3.40.50.720:FF:000050">
    <property type="entry name" value="D-lactate dehydrogenase"/>
    <property type="match status" value="1"/>
</dbReference>
<dbReference type="Pfam" id="PF00389">
    <property type="entry name" value="2-Hacid_dh"/>
    <property type="match status" value="1"/>
</dbReference>
<dbReference type="InterPro" id="IPR006140">
    <property type="entry name" value="D-isomer_DH_NAD-bd"/>
</dbReference>
<dbReference type="GO" id="GO:0008720">
    <property type="term" value="F:D-lactate dehydrogenase (NAD+) activity"/>
    <property type="evidence" value="ECO:0007669"/>
    <property type="project" value="TreeGrafter"/>
</dbReference>
<dbReference type="PANTHER" id="PTHR43026:SF1">
    <property type="entry name" value="2-HYDROXYACID DEHYDROGENASE HOMOLOG 1-RELATED"/>
    <property type="match status" value="1"/>
</dbReference>
<protein>
    <submittedName>
        <fullName evidence="7">4-phosphoerythronate dehydrogenase</fullName>
        <ecNumber evidence="7">1.1.1.290</ecNumber>
    </submittedName>
</protein>
<dbReference type="InterPro" id="IPR029752">
    <property type="entry name" value="D-isomer_DH_CS1"/>
</dbReference>
<dbReference type="SUPFAM" id="SSF51735">
    <property type="entry name" value="NAD(P)-binding Rossmann-fold domains"/>
    <property type="match status" value="1"/>
</dbReference>
<dbReference type="PROSITE" id="PS00670">
    <property type="entry name" value="D_2_HYDROXYACID_DH_2"/>
    <property type="match status" value="1"/>
</dbReference>
<dbReference type="InterPro" id="IPR029753">
    <property type="entry name" value="D-isomer_DH_CS"/>
</dbReference>
<organism evidence="7 8">
    <name type="scientific">Neisseria lactamica ATCC 23970</name>
    <dbReference type="NCBI Taxonomy" id="546265"/>
    <lineage>
        <taxon>Bacteria</taxon>
        <taxon>Pseudomonadati</taxon>
        <taxon>Pseudomonadota</taxon>
        <taxon>Betaproteobacteria</taxon>
        <taxon>Neisseriales</taxon>
        <taxon>Neisseriaceae</taxon>
        <taxon>Neisseria</taxon>
    </lineage>
</organism>
<evidence type="ECO:0000313" key="8">
    <source>
        <dbReference type="Proteomes" id="UP000003843"/>
    </source>
</evidence>
<dbReference type="PROSITE" id="PS00065">
    <property type="entry name" value="D_2_HYDROXYACID_DH_1"/>
    <property type="match status" value="1"/>
</dbReference>
<gene>
    <name evidence="7" type="primary">pdxB</name>
    <name evidence="7" type="ORF">NEILACOT_03040</name>
</gene>
<dbReference type="EC" id="1.1.1.290" evidence="7"/>